<organism evidence="1 2">
    <name type="scientific">Cupriavidus necator</name>
    <name type="common">Alcaligenes eutrophus</name>
    <name type="synonym">Ralstonia eutropha</name>
    <dbReference type="NCBI Taxonomy" id="106590"/>
    <lineage>
        <taxon>Bacteria</taxon>
        <taxon>Pseudomonadati</taxon>
        <taxon>Pseudomonadota</taxon>
        <taxon>Betaproteobacteria</taxon>
        <taxon>Burkholderiales</taxon>
        <taxon>Burkholderiaceae</taxon>
        <taxon>Cupriavidus</taxon>
    </lineage>
</organism>
<dbReference type="AlphaFoldDB" id="A0A1U9USK3"/>
<dbReference type="EMBL" id="CP017757">
    <property type="protein sequence ID" value="AQV95633.1"/>
    <property type="molecule type" value="Genomic_DNA"/>
</dbReference>
<dbReference type="OrthoDB" id="8589403at2"/>
<evidence type="ECO:0000313" key="1">
    <source>
        <dbReference type="EMBL" id="AQV95633.1"/>
    </source>
</evidence>
<gene>
    <name evidence="1" type="ORF">BJN34_17265</name>
</gene>
<dbReference type="RefSeq" id="WP_078197927.1">
    <property type="nucleotide sequence ID" value="NZ_CP017757.2"/>
</dbReference>
<dbReference type="Proteomes" id="UP000189627">
    <property type="component" value="Chromosome 1"/>
</dbReference>
<dbReference type="KEGG" id="cuh:BJN34_17265"/>
<protein>
    <submittedName>
        <fullName evidence="1">Uncharacterized protein</fullName>
    </submittedName>
</protein>
<sequence>MSSLSIELVARLDACGVHWAARGIGRRAMCLQQGHVPGDWPQAFPDALAAMPRGRLRRLDRIAVWLGFPHAHYAVLPWQAFRHPTDCEALAQALFDEWFEGAGGERCVAVADAPYGAPRLAVACEAQLLDGLRELLHDDGLRMAQCLPLLEVALARFSARLLPDCAFALNEPQALTCIHRRDGQWSAVASLRSAPGTGIRQRLAAVEVLLGEAPPTTLVAATDAALAPADGDVRAGQWLGSMQPWAADGAPSGSAGAA</sequence>
<accession>A0A1U9USK3</accession>
<reference evidence="2" key="1">
    <citation type="submission" date="2017-02" db="EMBL/GenBank/DDBJ databases">
        <title>Complete genome sequence of Cupriavidus necator strain NH9, a 3-chlorobenzoate degrader.</title>
        <authorList>
            <person name="Moriuchi R."/>
            <person name="Dohra H."/>
            <person name="Ogawa N."/>
        </authorList>
    </citation>
    <scope>NUCLEOTIDE SEQUENCE [LARGE SCALE GENOMIC DNA]</scope>
    <source>
        <strain evidence="2">NH9</strain>
    </source>
</reference>
<name>A0A1U9USK3_CUPNE</name>
<proteinExistence type="predicted"/>
<evidence type="ECO:0000313" key="2">
    <source>
        <dbReference type="Proteomes" id="UP000189627"/>
    </source>
</evidence>